<evidence type="ECO:0000313" key="2">
    <source>
        <dbReference type="EMBL" id="KAK6730788.1"/>
    </source>
</evidence>
<dbReference type="Proteomes" id="UP001303046">
    <property type="component" value="Unassembled WGS sequence"/>
</dbReference>
<feature type="region of interest" description="Disordered" evidence="1">
    <location>
        <begin position="72"/>
        <end position="158"/>
    </location>
</feature>
<accession>A0ABR1C0B5</accession>
<name>A0ABR1C0B5_NECAM</name>
<sequence length="255" mass="28512">MEWRHRSKSSRPQHQQQIGRGHNYYQDCQARQVESMPWSGRSHTVEYFAILDAVKEDSEINTLVYETQMQPFSSCQSPLGPRLQKRAGSMDPSLLDDGTRDGYRMSAAKVSSRSAPKMDQGQRVSQRSSVRGPPASQSTESKTSKEDPNKAGNPGGSSTDTISDYAIIALVAIQNACISIKNALYNVYLVLKFIFTKPDVAWDLVSTTFHLIKVARDAGLWSWSQLWDIFYAQTIAPMIQSQKAAEEAEQQKANS</sequence>
<dbReference type="EMBL" id="JAVFWL010000001">
    <property type="protein sequence ID" value="KAK6730788.1"/>
    <property type="molecule type" value="Genomic_DNA"/>
</dbReference>
<gene>
    <name evidence="2" type="primary">Necator_chrI.g3457</name>
    <name evidence="2" type="ORF">RB195_007328</name>
</gene>
<evidence type="ECO:0000313" key="3">
    <source>
        <dbReference type="Proteomes" id="UP001303046"/>
    </source>
</evidence>
<feature type="compositionally biased region" description="Basic residues" evidence="1">
    <location>
        <begin position="1"/>
        <end position="11"/>
    </location>
</feature>
<keyword evidence="3" id="KW-1185">Reference proteome</keyword>
<reference evidence="2 3" key="1">
    <citation type="submission" date="2023-08" db="EMBL/GenBank/DDBJ databases">
        <title>A Necator americanus chromosomal reference genome.</title>
        <authorList>
            <person name="Ilik V."/>
            <person name="Petrzelkova K.J."/>
            <person name="Pardy F."/>
            <person name="Fuh T."/>
            <person name="Niatou-Singa F.S."/>
            <person name="Gouil Q."/>
            <person name="Baker L."/>
            <person name="Ritchie M.E."/>
            <person name="Jex A.R."/>
            <person name="Gazzola D."/>
            <person name="Li H."/>
            <person name="Toshio Fujiwara R."/>
            <person name="Zhan B."/>
            <person name="Aroian R.V."/>
            <person name="Pafco B."/>
            <person name="Schwarz E.M."/>
        </authorList>
    </citation>
    <scope>NUCLEOTIDE SEQUENCE [LARGE SCALE GENOMIC DNA]</scope>
    <source>
        <strain evidence="2 3">Aroian</strain>
        <tissue evidence="2">Whole animal</tissue>
    </source>
</reference>
<evidence type="ECO:0000256" key="1">
    <source>
        <dbReference type="SAM" id="MobiDB-lite"/>
    </source>
</evidence>
<proteinExistence type="predicted"/>
<feature type="region of interest" description="Disordered" evidence="1">
    <location>
        <begin position="1"/>
        <end position="20"/>
    </location>
</feature>
<protein>
    <submittedName>
        <fullName evidence="2">Uncharacterized protein</fullName>
    </submittedName>
</protein>
<feature type="compositionally biased region" description="Polar residues" evidence="1">
    <location>
        <begin position="122"/>
        <end position="141"/>
    </location>
</feature>
<organism evidence="2 3">
    <name type="scientific">Necator americanus</name>
    <name type="common">Human hookworm</name>
    <dbReference type="NCBI Taxonomy" id="51031"/>
    <lineage>
        <taxon>Eukaryota</taxon>
        <taxon>Metazoa</taxon>
        <taxon>Ecdysozoa</taxon>
        <taxon>Nematoda</taxon>
        <taxon>Chromadorea</taxon>
        <taxon>Rhabditida</taxon>
        <taxon>Rhabditina</taxon>
        <taxon>Rhabditomorpha</taxon>
        <taxon>Strongyloidea</taxon>
        <taxon>Ancylostomatidae</taxon>
        <taxon>Bunostominae</taxon>
        <taxon>Necator</taxon>
    </lineage>
</organism>
<comment type="caution">
    <text evidence="2">The sequence shown here is derived from an EMBL/GenBank/DDBJ whole genome shotgun (WGS) entry which is preliminary data.</text>
</comment>